<accession>H2ZBA0</accession>
<keyword evidence="3" id="KW-1185">Reference proteome</keyword>
<dbReference type="AlphaFoldDB" id="H2ZBA0"/>
<protein>
    <submittedName>
        <fullName evidence="2">Uncharacterized protein</fullName>
    </submittedName>
</protein>
<dbReference type="FunCoup" id="H2ZBA0">
    <property type="interactions" value="21"/>
</dbReference>
<organism evidence="2 3">
    <name type="scientific">Ciona savignyi</name>
    <name type="common">Pacific transparent sea squirt</name>
    <dbReference type="NCBI Taxonomy" id="51511"/>
    <lineage>
        <taxon>Eukaryota</taxon>
        <taxon>Metazoa</taxon>
        <taxon>Chordata</taxon>
        <taxon>Tunicata</taxon>
        <taxon>Ascidiacea</taxon>
        <taxon>Phlebobranchia</taxon>
        <taxon>Cionidae</taxon>
        <taxon>Ciona</taxon>
    </lineage>
</organism>
<evidence type="ECO:0000256" key="1">
    <source>
        <dbReference type="SAM" id="Coils"/>
    </source>
</evidence>
<sequence length="384" mass="44385">MQQTIVTSQSRIGKLQTGNEEILKNWAEEKLKSEKECSMLQEEITEQKSTLIRLEENLANLNNELSAKNLQIEQQLSDNSDKNLQIETLRTELDSTTTQLTETEVDLQNLKIEMETLSIERETLVTKSNEMDQSKSALEETVATSKVQISELEALLLDRNFEKETLQTKVATLEQDVKSIQEEKQSQIEELNLKNQDLKNTIASHEEKLEHLETQISVANVNWDKEKEENRRYIEEEEEKRVRMEEKWNEERNKMAEEISTLEAAQSLLISNKVALQGELKSLKQTMESDRESWKQNADMDKAVIQLKEENIDKLKHQLDEKNKMLETIEADRVVNESRLQLEIGALSENLNNTRSEWRATSASVDQLRGENDGLRGQIGMLQV</sequence>
<dbReference type="OMA" id="TTHIVET"/>
<proteinExistence type="predicted"/>
<feature type="coiled-coil region" evidence="1">
    <location>
        <begin position="305"/>
        <end position="332"/>
    </location>
</feature>
<dbReference type="Ensembl" id="ENSCSAVT00000015038.1">
    <property type="protein sequence ID" value="ENSCSAVP00000014865.1"/>
    <property type="gene ID" value="ENSCSAVG00000008702.1"/>
</dbReference>
<dbReference type="HOGENOM" id="CLU_720691_0_0_1"/>
<dbReference type="STRING" id="51511.ENSCSAVP00000014865"/>
<reference evidence="3" key="1">
    <citation type="submission" date="2003-08" db="EMBL/GenBank/DDBJ databases">
        <authorList>
            <person name="Birren B."/>
            <person name="Nusbaum C."/>
            <person name="Abebe A."/>
            <person name="Abouelleil A."/>
            <person name="Adekoya E."/>
            <person name="Ait-zahra M."/>
            <person name="Allen N."/>
            <person name="Allen T."/>
            <person name="An P."/>
            <person name="Anderson M."/>
            <person name="Anderson S."/>
            <person name="Arachchi H."/>
            <person name="Armbruster J."/>
            <person name="Bachantsang P."/>
            <person name="Baldwin J."/>
            <person name="Barry A."/>
            <person name="Bayul T."/>
            <person name="Blitshsteyn B."/>
            <person name="Bloom T."/>
            <person name="Blye J."/>
            <person name="Boguslavskiy L."/>
            <person name="Borowsky M."/>
            <person name="Boukhgalter B."/>
            <person name="Brunache A."/>
            <person name="Butler J."/>
            <person name="Calixte N."/>
            <person name="Calvo S."/>
            <person name="Camarata J."/>
            <person name="Campo K."/>
            <person name="Chang J."/>
            <person name="Cheshatsang Y."/>
            <person name="Citroen M."/>
            <person name="Collymore A."/>
            <person name="Considine T."/>
            <person name="Cook A."/>
            <person name="Cooke P."/>
            <person name="Corum B."/>
            <person name="Cuomo C."/>
            <person name="David R."/>
            <person name="Dawoe T."/>
            <person name="Degray S."/>
            <person name="Dodge S."/>
            <person name="Dooley K."/>
            <person name="Dorje P."/>
            <person name="Dorjee K."/>
            <person name="Dorris L."/>
            <person name="Duffey N."/>
            <person name="Dupes A."/>
            <person name="Elkins T."/>
            <person name="Engels R."/>
            <person name="Erickson J."/>
            <person name="Farina A."/>
            <person name="Faro S."/>
            <person name="Ferreira P."/>
            <person name="Fischer H."/>
            <person name="Fitzgerald M."/>
            <person name="Foley K."/>
            <person name="Gage D."/>
            <person name="Galagan J."/>
            <person name="Gearin G."/>
            <person name="Gnerre S."/>
            <person name="Gnirke A."/>
            <person name="Goyette A."/>
            <person name="Graham J."/>
            <person name="Grandbois E."/>
            <person name="Gyaltsen K."/>
            <person name="Hafez N."/>
            <person name="Hagopian D."/>
            <person name="Hagos B."/>
            <person name="Hall J."/>
            <person name="Hatcher B."/>
            <person name="Heller A."/>
            <person name="Higgins H."/>
            <person name="Honan T."/>
            <person name="Horn A."/>
            <person name="Houde N."/>
            <person name="Hughes L."/>
            <person name="Hulme W."/>
            <person name="Husby E."/>
            <person name="Iliev I."/>
            <person name="Jaffe D."/>
            <person name="Jones C."/>
            <person name="Kamal M."/>
            <person name="Kamat A."/>
            <person name="Kamvysselis M."/>
            <person name="Karlsson E."/>
            <person name="Kells C."/>
            <person name="Kieu A."/>
            <person name="Kisner P."/>
            <person name="Kodira C."/>
            <person name="Kulbokas E."/>
            <person name="Labutti K."/>
            <person name="Lama D."/>
            <person name="Landers T."/>
            <person name="Leger J."/>
            <person name="Levine S."/>
            <person name="Lewis D."/>
            <person name="Lewis T."/>
            <person name="Lindblad-toh K."/>
            <person name="Liu X."/>
            <person name="Lokyitsang T."/>
            <person name="Lokyitsang Y."/>
            <person name="Lucien O."/>
            <person name="Lui A."/>
            <person name="Ma L.J."/>
            <person name="Mabbitt R."/>
            <person name="Macdonald J."/>
            <person name="Maclean C."/>
            <person name="Major J."/>
            <person name="Manning J."/>
            <person name="Marabella R."/>
            <person name="Maru K."/>
            <person name="Matthews C."/>
            <person name="Mauceli E."/>
            <person name="Mccarthy M."/>
            <person name="Mcdonough S."/>
            <person name="Mcghee T."/>
            <person name="Meldrim J."/>
            <person name="Meneus L."/>
            <person name="Mesirov J."/>
            <person name="Mihalev A."/>
            <person name="Mihova T."/>
            <person name="Mikkelsen T."/>
            <person name="Mlenga V."/>
            <person name="Moru K."/>
            <person name="Mozes J."/>
            <person name="Mulrain L."/>
            <person name="Munson G."/>
            <person name="Naylor J."/>
            <person name="Newes C."/>
            <person name="Nguyen C."/>
            <person name="Nguyen N."/>
            <person name="Nguyen T."/>
            <person name="Nicol R."/>
            <person name="Nielsen C."/>
            <person name="Nizzari M."/>
            <person name="Norbu C."/>
            <person name="Norbu N."/>
            <person name="O'donnell P."/>
            <person name="Okoawo O."/>
            <person name="O'leary S."/>
            <person name="Omotosho B."/>
            <person name="O'neill K."/>
            <person name="Osman S."/>
            <person name="Parker S."/>
            <person name="Perrin D."/>
            <person name="Phunkhang P."/>
            <person name="Piqani B."/>
            <person name="Purcell S."/>
            <person name="Rachupka T."/>
            <person name="Ramasamy U."/>
            <person name="Rameau R."/>
            <person name="Ray V."/>
            <person name="Raymond C."/>
            <person name="Retta R."/>
            <person name="Richardson S."/>
            <person name="Rise C."/>
            <person name="Rodriguez J."/>
            <person name="Rogers J."/>
            <person name="Rogov P."/>
            <person name="Rutman M."/>
            <person name="Schupbach R."/>
            <person name="Seaman C."/>
            <person name="Settipalli S."/>
            <person name="Sharpe T."/>
            <person name="Sheridan J."/>
            <person name="Sherpa N."/>
            <person name="Shi J."/>
            <person name="Smirnov S."/>
            <person name="Smith C."/>
            <person name="Sougnez C."/>
            <person name="Spencer B."/>
            <person name="Stalker J."/>
            <person name="Stange-thomann N."/>
            <person name="Stavropoulos S."/>
            <person name="Stetson K."/>
            <person name="Stone C."/>
            <person name="Stone S."/>
            <person name="Stubbs M."/>
            <person name="Talamas J."/>
            <person name="Tchuinga P."/>
            <person name="Tenzing P."/>
            <person name="Tesfaye S."/>
            <person name="Theodore J."/>
            <person name="Thoulutsang Y."/>
            <person name="Topham K."/>
            <person name="Towey S."/>
            <person name="Tsamla T."/>
            <person name="Tsomo N."/>
            <person name="Vallee D."/>
            <person name="Vassiliev H."/>
            <person name="Venkataraman V."/>
            <person name="Vinson J."/>
            <person name="Vo A."/>
            <person name="Wade C."/>
            <person name="Wang S."/>
            <person name="Wangchuk T."/>
            <person name="Wangdi T."/>
            <person name="Whittaker C."/>
            <person name="Wilkinson J."/>
            <person name="Wu Y."/>
            <person name="Wyman D."/>
            <person name="Yadav S."/>
            <person name="Yang S."/>
            <person name="Yang X."/>
            <person name="Yeager S."/>
            <person name="Yee E."/>
            <person name="Young G."/>
            <person name="Zainoun J."/>
            <person name="Zembeck L."/>
            <person name="Zimmer A."/>
            <person name="Zody M."/>
            <person name="Lander E."/>
        </authorList>
    </citation>
    <scope>NUCLEOTIDE SEQUENCE [LARGE SCALE GENOMIC DNA]</scope>
</reference>
<evidence type="ECO:0000313" key="3">
    <source>
        <dbReference type="Proteomes" id="UP000007875"/>
    </source>
</evidence>
<evidence type="ECO:0000313" key="2">
    <source>
        <dbReference type="Ensembl" id="ENSCSAVP00000014865.1"/>
    </source>
</evidence>
<feature type="coiled-coil region" evidence="1">
    <location>
        <begin position="23"/>
        <end position="265"/>
    </location>
</feature>
<reference evidence="2" key="3">
    <citation type="submission" date="2025-09" db="UniProtKB">
        <authorList>
            <consortium name="Ensembl"/>
        </authorList>
    </citation>
    <scope>IDENTIFICATION</scope>
</reference>
<dbReference type="Proteomes" id="UP000007875">
    <property type="component" value="Unassembled WGS sequence"/>
</dbReference>
<keyword evidence="1" id="KW-0175">Coiled coil</keyword>
<name>H2ZBA0_CIOSA</name>
<reference evidence="2" key="2">
    <citation type="submission" date="2025-08" db="UniProtKB">
        <authorList>
            <consortium name="Ensembl"/>
        </authorList>
    </citation>
    <scope>IDENTIFICATION</scope>
</reference>
<dbReference type="InParanoid" id="H2ZBA0"/>